<keyword evidence="3" id="KW-0804">Transcription</keyword>
<protein>
    <submittedName>
        <fullName evidence="6">TetR family transcriptional regulator</fullName>
    </submittedName>
</protein>
<reference evidence="7" key="1">
    <citation type="journal article" date="2019" name="Int. J. Syst. Evol. Microbiol.">
        <title>The Global Catalogue of Microorganisms (GCM) 10K type strain sequencing project: providing services to taxonomists for standard genome sequencing and annotation.</title>
        <authorList>
            <consortium name="The Broad Institute Genomics Platform"/>
            <consortium name="The Broad Institute Genome Sequencing Center for Infectious Disease"/>
            <person name="Wu L."/>
            <person name="Ma J."/>
        </authorList>
    </citation>
    <scope>NUCLEOTIDE SEQUENCE [LARGE SCALE GENOMIC DNA]</scope>
    <source>
        <strain evidence="7">CGMCC 4.7319</strain>
    </source>
</reference>
<dbReference type="InterPro" id="IPR009057">
    <property type="entry name" value="Homeodomain-like_sf"/>
</dbReference>
<keyword evidence="7" id="KW-1185">Reference proteome</keyword>
<evidence type="ECO:0000256" key="2">
    <source>
        <dbReference type="ARBA" id="ARBA00023125"/>
    </source>
</evidence>
<evidence type="ECO:0000256" key="4">
    <source>
        <dbReference type="PROSITE-ProRule" id="PRU00335"/>
    </source>
</evidence>
<dbReference type="PANTHER" id="PTHR30055:SF234">
    <property type="entry name" value="HTH-TYPE TRANSCRIPTIONAL REGULATOR BETI"/>
    <property type="match status" value="1"/>
</dbReference>
<sequence>MAAKLVEQGVHLAETETVTANLTHNLRSDARDNRDRIMAVAREVFAAEGLDVPMREIARRAGVGPATLYRRFPTKEALVVEAFSEQMEACTAVVEEGLAHPDPWEGFRRTVEEVCRLHVLDRGFAAAFTSAYPKAIDFAAVRETSFRALAELIRRAKAAGRLRADFSVDDVVLLLMASSGVRNGTPAVARRLATLFLEGSAELH</sequence>
<feature type="DNA-binding region" description="H-T-H motif" evidence="4">
    <location>
        <begin position="53"/>
        <end position="72"/>
    </location>
</feature>
<dbReference type="SUPFAM" id="SSF46689">
    <property type="entry name" value="Homeodomain-like"/>
    <property type="match status" value="1"/>
</dbReference>
<evidence type="ECO:0000256" key="1">
    <source>
        <dbReference type="ARBA" id="ARBA00023015"/>
    </source>
</evidence>
<evidence type="ECO:0000313" key="7">
    <source>
        <dbReference type="Proteomes" id="UP000597656"/>
    </source>
</evidence>
<dbReference type="InterPro" id="IPR036271">
    <property type="entry name" value="Tet_transcr_reg_TetR-rel_C_sf"/>
</dbReference>
<accession>A0ABQ2I173</accession>
<dbReference type="Proteomes" id="UP000597656">
    <property type="component" value="Unassembled WGS sequence"/>
</dbReference>
<dbReference type="Pfam" id="PF21597">
    <property type="entry name" value="TetR_C_43"/>
    <property type="match status" value="1"/>
</dbReference>
<evidence type="ECO:0000259" key="5">
    <source>
        <dbReference type="PROSITE" id="PS50977"/>
    </source>
</evidence>
<keyword evidence="2 4" id="KW-0238">DNA-binding</keyword>
<dbReference type="InterPro" id="IPR049445">
    <property type="entry name" value="TetR_SbtR-like_C"/>
</dbReference>
<gene>
    <name evidence="6" type="ORF">GCM10011609_39250</name>
</gene>
<comment type="caution">
    <text evidence="6">The sequence shown here is derived from an EMBL/GenBank/DDBJ whole genome shotgun (WGS) entry which is preliminary data.</text>
</comment>
<keyword evidence="1" id="KW-0805">Transcription regulation</keyword>
<organism evidence="6 7">
    <name type="scientific">Lentzea pudingi</name>
    <dbReference type="NCBI Taxonomy" id="1789439"/>
    <lineage>
        <taxon>Bacteria</taxon>
        <taxon>Bacillati</taxon>
        <taxon>Actinomycetota</taxon>
        <taxon>Actinomycetes</taxon>
        <taxon>Pseudonocardiales</taxon>
        <taxon>Pseudonocardiaceae</taxon>
        <taxon>Lentzea</taxon>
    </lineage>
</organism>
<feature type="domain" description="HTH tetR-type" evidence="5">
    <location>
        <begin position="31"/>
        <end position="90"/>
    </location>
</feature>
<name>A0ABQ2I173_9PSEU</name>
<dbReference type="EMBL" id="BMNC01000005">
    <property type="protein sequence ID" value="GGM97513.1"/>
    <property type="molecule type" value="Genomic_DNA"/>
</dbReference>
<dbReference type="PANTHER" id="PTHR30055">
    <property type="entry name" value="HTH-TYPE TRANSCRIPTIONAL REGULATOR RUTR"/>
    <property type="match status" value="1"/>
</dbReference>
<dbReference type="Pfam" id="PF00440">
    <property type="entry name" value="TetR_N"/>
    <property type="match status" value="1"/>
</dbReference>
<proteinExistence type="predicted"/>
<evidence type="ECO:0000256" key="3">
    <source>
        <dbReference type="ARBA" id="ARBA00023163"/>
    </source>
</evidence>
<dbReference type="PROSITE" id="PS50977">
    <property type="entry name" value="HTH_TETR_2"/>
    <property type="match status" value="1"/>
</dbReference>
<dbReference type="InterPro" id="IPR001647">
    <property type="entry name" value="HTH_TetR"/>
</dbReference>
<dbReference type="InterPro" id="IPR050109">
    <property type="entry name" value="HTH-type_TetR-like_transc_reg"/>
</dbReference>
<evidence type="ECO:0000313" key="6">
    <source>
        <dbReference type="EMBL" id="GGM97513.1"/>
    </source>
</evidence>
<dbReference type="Gene3D" id="1.10.357.10">
    <property type="entry name" value="Tetracycline Repressor, domain 2"/>
    <property type="match status" value="1"/>
</dbReference>
<dbReference type="SUPFAM" id="SSF48498">
    <property type="entry name" value="Tetracyclin repressor-like, C-terminal domain"/>
    <property type="match status" value="1"/>
</dbReference>
<dbReference type="PRINTS" id="PR00455">
    <property type="entry name" value="HTHTETR"/>
</dbReference>